<accession>A0A1H5S240</accession>
<feature type="domain" description="BioF2-like acetyltransferase" evidence="1">
    <location>
        <begin position="218"/>
        <end position="346"/>
    </location>
</feature>
<keyword evidence="2" id="KW-0808">Transferase</keyword>
<gene>
    <name evidence="2" type="ORF">SAMN04488115_101112</name>
</gene>
<evidence type="ECO:0000259" key="1">
    <source>
        <dbReference type="Pfam" id="PF13480"/>
    </source>
</evidence>
<protein>
    <submittedName>
        <fullName evidence="2">Acetyltransferase involved in cellulose biosynthesis, CelD/BcsL family</fullName>
    </submittedName>
</protein>
<dbReference type="GO" id="GO:0016740">
    <property type="term" value="F:transferase activity"/>
    <property type="evidence" value="ECO:0007669"/>
    <property type="project" value="UniProtKB-KW"/>
</dbReference>
<dbReference type="InterPro" id="IPR016181">
    <property type="entry name" value="Acyl_CoA_acyltransferase"/>
</dbReference>
<dbReference type="Pfam" id="PF13480">
    <property type="entry name" value="Acetyltransf_6"/>
    <property type="match status" value="1"/>
</dbReference>
<keyword evidence="3" id="KW-1185">Reference proteome</keyword>
<dbReference type="OrthoDB" id="213519at2"/>
<reference evidence="2 3" key="1">
    <citation type="submission" date="2016-10" db="EMBL/GenBank/DDBJ databases">
        <authorList>
            <person name="de Groot N.N."/>
        </authorList>
    </citation>
    <scope>NUCLEOTIDE SEQUENCE [LARGE SCALE GENOMIC DNA]</scope>
    <source>
        <strain evidence="2 3">DSM 26656</strain>
    </source>
</reference>
<dbReference type="EMBL" id="FNUY01000001">
    <property type="protein sequence ID" value="SEF44550.1"/>
    <property type="molecule type" value="Genomic_DNA"/>
</dbReference>
<proteinExistence type="predicted"/>
<organism evidence="2 3">
    <name type="scientific">Bosea lathyri</name>
    <dbReference type="NCBI Taxonomy" id="1036778"/>
    <lineage>
        <taxon>Bacteria</taxon>
        <taxon>Pseudomonadati</taxon>
        <taxon>Pseudomonadota</taxon>
        <taxon>Alphaproteobacteria</taxon>
        <taxon>Hyphomicrobiales</taxon>
        <taxon>Boseaceae</taxon>
        <taxon>Bosea</taxon>
    </lineage>
</organism>
<evidence type="ECO:0000313" key="3">
    <source>
        <dbReference type="Proteomes" id="UP000236743"/>
    </source>
</evidence>
<evidence type="ECO:0000313" key="2">
    <source>
        <dbReference type="EMBL" id="SEF44550.1"/>
    </source>
</evidence>
<dbReference type="SUPFAM" id="SSF55729">
    <property type="entry name" value="Acyl-CoA N-acyltransferases (Nat)"/>
    <property type="match status" value="1"/>
</dbReference>
<dbReference type="RefSeq" id="WP_160115625.1">
    <property type="nucleotide sequence ID" value="NZ_FNUY01000001.1"/>
</dbReference>
<dbReference type="InterPro" id="IPR038740">
    <property type="entry name" value="BioF2-like_GNAT_dom"/>
</dbReference>
<name>A0A1H5S240_9HYPH</name>
<sequence>MTTISKLRDSLGNTPSSRDAVATYEGSVMAATSPLEDIRIEVADAARFASIVDAWMSLAARTGIPNVFMDPAAALAVAEAWPRPVKILLGWGETGERDTSPRLIGVWMLIEGRPRLAWPYRALVSPTCSLAYLGTPVLDPDHARTVLAAMFARIRETPGLPKLLQAGDMSDNAPLMGALKSALAEGSGAWASVERRTRAKLATQLDPKLYWANSMSARGRQGFARKRRQLAKLGRLEFSSVDEPDAVRAGLEEFLVLEASGWKAARQSALASDTATARFTRRMVSGLAARRLAAIQSLRLDGQPVAMWIILYSGSGAFTWRTAYDENYRRFSPGVLILEDSTEHLLSNPLVASTDSCNHRDTGYQAERWAERHDVVDLLIDVGPARPLRLALLASRERAFRRCKDMARHGYHLVCRIKAGLTSRLRGQGAQASGGGE</sequence>
<dbReference type="AlphaFoldDB" id="A0A1H5S240"/>
<dbReference type="Proteomes" id="UP000236743">
    <property type="component" value="Unassembled WGS sequence"/>
</dbReference>